<dbReference type="Proteomes" id="UP001281147">
    <property type="component" value="Unassembled WGS sequence"/>
</dbReference>
<protein>
    <submittedName>
        <fullName evidence="1">Uncharacterized protein</fullName>
    </submittedName>
</protein>
<organism evidence="1 2">
    <name type="scientific">Vermiconidia calcicola</name>
    <dbReference type="NCBI Taxonomy" id="1690605"/>
    <lineage>
        <taxon>Eukaryota</taxon>
        <taxon>Fungi</taxon>
        <taxon>Dikarya</taxon>
        <taxon>Ascomycota</taxon>
        <taxon>Pezizomycotina</taxon>
        <taxon>Dothideomycetes</taxon>
        <taxon>Dothideomycetidae</taxon>
        <taxon>Mycosphaerellales</taxon>
        <taxon>Extremaceae</taxon>
        <taxon>Vermiconidia</taxon>
    </lineage>
</organism>
<name>A0ACC3NNB2_9PEZI</name>
<dbReference type="EMBL" id="JAUTXU010000025">
    <property type="protein sequence ID" value="KAK3719718.1"/>
    <property type="molecule type" value="Genomic_DNA"/>
</dbReference>
<comment type="caution">
    <text evidence="1">The sequence shown here is derived from an EMBL/GenBank/DDBJ whole genome shotgun (WGS) entry which is preliminary data.</text>
</comment>
<evidence type="ECO:0000313" key="2">
    <source>
        <dbReference type="Proteomes" id="UP001281147"/>
    </source>
</evidence>
<reference evidence="1" key="1">
    <citation type="submission" date="2023-07" db="EMBL/GenBank/DDBJ databases">
        <title>Black Yeasts Isolated from many extreme environments.</title>
        <authorList>
            <person name="Coleine C."/>
            <person name="Stajich J.E."/>
            <person name="Selbmann L."/>
        </authorList>
    </citation>
    <scope>NUCLEOTIDE SEQUENCE</scope>
    <source>
        <strain evidence="1">CCFEE 5714</strain>
    </source>
</reference>
<keyword evidence="2" id="KW-1185">Reference proteome</keyword>
<evidence type="ECO:0000313" key="1">
    <source>
        <dbReference type="EMBL" id="KAK3719718.1"/>
    </source>
</evidence>
<proteinExistence type="predicted"/>
<sequence length="609" mass="67592">MTPPISAKSHGLATALTDLAMQAQQLEDGCQSLNHKLKEANDALIQEKAAKNELEARAIETQQLQARYVGLEKHSAHVQRRLEESLLRASQAEAERIKSSDLLTPLISKAEQLERECESLQHRLDKADTASRSLRTEKDSVSEVLVSVRKDAREAKAARAANVAELKQEIARLTKQNHGLVAEGDRMANEVKKLEEHKASIVQQLLKSAEREGSLQLAVDMAVATSSKLEAALAQKQSALDTVRNNTKQDYARFETVSDGFRSLEAELRVQAEECSTKLRNELSNNETLRDECCRLKSEAEEQAIALQDGLSQNKTLAEKNRNLETQLGEQAARLRDRPSSNKTLKAEYRKLKEESDRLTKMMNFFQQELDRATKQSESHEKDNFRLRQRLEEWRNIKLSSRVMQPRAFLQGFRRLEPAVCGASASPTMPEHPLEQGDVQDVDGMALTAGAWKPPAPTILEPDDLRVGVRIFPEAEGTTATFLADDHAESDVEPGDISTPEHKVDVTASRHSTPTRSATSPLGPHSTLHQQSSAGMPVNKPVIAQSSNEVHIAAAERRPITEASVVQPPKHPRSWNLECERPLTALHMRRTDKTVGTVSSADQEGAHGP</sequence>
<accession>A0ACC3NNB2</accession>
<gene>
    <name evidence="1" type="ORF">LTR37_004255</name>
</gene>